<sequence>MYLLGLHSDKKGKSAAGMASVVYINYLKSDNSPALFNDLAESSYYNRITHFPLYR</sequence>
<protein>
    <submittedName>
        <fullName evidence="1">Uncharacterized protein</fullName>
    </submittedName>
</protein>
<organism evidence="1 2">
    <name type="scientific">Metabacillus sediminis</name>
    <dbReference type="NCBI Taxonomy" id="3117746"/>
    <lineage>
        <taxon>Bacteria</taxon>
        <taxon>Bacillati</taxon>
        <taxon>Bacillota</taxon>
        <taxon>Bacilli</taxon>
        <taxon>Bacillales</taxon>
        <taxon>Bacillaceae</taxon>
        <taxon>Metabacillus</taxon>
    </lineage>
</organism>
<dbReference type="RefSeq" id="WP_156506005.1">
    <property type="nucleotide sequence ID" value="NZ_CP147407.1"/>
</dbReference>
<evidence type="ECO:0000313" key="2">
    <source>
        <dbReference type="Proteomes" id="UP001377337"/>
    </source>
</evidence>
<name>A0ABZ2NF15_9BACI</name>
<gene>
    <name evidence="1" type="ORF">WCV65_17820</name>
</gene>
<evidence type="ECO:0000313" key="1">
    <source>
        <dbReference type="EMBL" id="WXB96372.1"/>
    </source>
</evidence>
<reference evidence="1 2" key="1">
    <citation type="submission" date="2024-02" db="EMBL/GenBank/DDBJ databases">
        <title>Seven novel Bacillus-like species.</title>
        <authorList>
            <person name="Liu G."/>
        </authorList>
    </citation>
    <scope>NUCLEOTIDE SEQUENCE [LARGE SCALE GENOMIC DNA]</scope>
    <source>
        <strain evidence="1 2">FJAT-52054</strain>
    </source>
</reference>
<proteinExistence type="predicted"/>
<dbReference type="EMBL" id="CP147407">
    <property type="protein sequence ID" value="WXB96372.1"/>
    <property type="molecule type" value="Genomic_DNA"/>
</dbReference>
<keyword evidence="2" id="KW-1185">Reference proteome</keyword>
<dbReference type="Proteomes" id="UP001377337">
    <property type="component" value="Chromosome"/>
</dbReference>
<accession>A0ABZ2NF15</accession>